<dbReference type="GO" id="GO:0006508">
    <property type="term" value="P:proteolysis"/>
    <property type="evidence" value="ECO:0007669"/>
    <property type="project" value="UniProtKB-KW"/>
</dbReference>
<dbReference type="InterPro" id="IPR049387">
    <property type="entry name" value="UFSP2-like_2nd"/>
</dbReference>
<comment type="similarity">
    <text evidence="1">Belongs to the peptidase C78 family.</text>
</comment>
<dbReference type="Proteomes" id="UP000324222">
    <property type="component" value="Unassembled WGS sequence"/>
</dbReference>
<dbReference type="GO" id="GO:0005634">
    <property type="term" value="C:nucleus"/>
    <property type="evidence" value="ECO:0007669"/>
    <property type="project" value="TreeGrafter"/>
</dbReference>
<evidence type="ECO:0000256" key="3">
    <source>
        <dbReference type="ARBA" id="ARBA00022786"/>
    </source>
</evidence>
<organism evidence="11 12">
    <name type="scientific">Portunus trituberculatus</name>
    <name type="common">Swimming crab</name>
    <name type="synonym">Neptunus trituberculatus</name>
    <dbReference type="NCBI Taxonomy" id="210409"/>
    <lineage>
        <taxon>Eukaryota</taxon>
        <taxon>Metazoa</taxon>
        <taxon>Ecdysozoa</taxon>
        <taxon>Arthropoda</taxon>
        <taxon>Crustacea</taxon>
        <taxon>Multicrustacea</taxon>
        <taxon>Malacostraca</taxon>
        <taxon>Eumalacostraca</taxon>
        <taxon>Eucarida</taxon>
        <taxon>Decapoda</taxon>
        <taxon>Pleocyemata</taxon>
        <taxon>Brachyura</taxon>
        <taxon>Eubrachyura</taxon>
        <taxon>Portunoidea</taxon>
        <taxon>Portunidae</taxon>
        <taxon>Portuninae</taxon>
        <taxon>Portunus</taxon>
    </lineage>
</organism>
<dbReference type="PANTHER" id="PTHR48153:SF2">
    <property type="entry name" value="UFM1-SPECIFIC PROTEASE 2"/>
    <property type="match status" value="1"/>
</dbReference>
<comment type="function">
    <text evidence="6">Thiol protease which recognizes and hydrolyzes the peptide bond at the C-terminal Gly of UFM1, a ubiquitin-like modifier protein bound to a number of target proteins. Does not hydrolyze SUMO1 or ISG15 ubiquitin-like proteins.</text>
</comment>
<evidence type="ECO:0000256" key="8">
    <source>
        <dbReference type="SAM" id="MobiDB-lite"/>
    </source>
</evidence>
<evidence type="ECO:0000313" key="12">
    <source>
        <dbReference type="Proteomes" id="UP000324222"/>
    </source>
</evidence>
<proteinExistence type="inferred from homology"/>
<keyword evidence="4" id="KW-0378">Hydrolase</keyword>
<protein>
    <recommendedName>
        <fullName evidence="7">Probable Ufm1-specific protease 2</fullName>
    </recommendedName>
</protein>
<evidence type="ECO:0000259" key="10">
    <source>
        <dbReference type="Pfam" id="PF20908"/>
    </source>
</evidence>
<evidence type="ECO:0000256" key="1">
    <source>
        <dbReference type="ARBA" id="ARBA00008552"/>
    </source>
</evidence>
<sequence length="525" mass="54627">MCVVLKCVCLPRQDGEVCAVWDQRAVVWYSGGGGGVEVEVEVFGATQVHALFGVAKVAFTLELWCRHAARDSTPSPSPSPTPGPATHATRGNAAALCEELDTAAACFRLRGGRLMLHSGDGGGGVLCGGEAGVGAGDTAGGVFFKAAGGKKKGGGGGGGGGGGVQQEVAFQLVYNRSAVVGEGGVAAPVVRVDNCESSVVCAAVSGEAVAYLDKSGGVGQLGGLLAEAVAGQVRLAEHWLALQRGRPELRGPLTALATLPQAAGHLLALVYPAGVEEEALRGYRAAVHRALVFPRDRPMVRRANALTPAPGTRPSALVCPHAALAPPGVGGRVSVVQGGYAYYHYQQGKMDDKGWGCAYRSLQTIVSWYQLQGYTARPVPSHRAIQQCLVDIGDKPVDMVGSRRWIGSTEVGFVLETLFGVHSRFLCVSSGAELAGRAADLAHHFDTQGTPIMVGGGVLAHTLLGVAWDEATQHATAFLVLDPHYTGPDDTQTVTAKGGVAWKQPDFWKTDAFYNLCMPQTQPCI</sequence>
<feature type="domain" description="UFSP1/2/DUB catalytic" evidence="9">
    <location>
        <begin position="332"/>
        <end position="517"/>
    </location>
</feature>
<evidence type="ECO:0000313" key="11">
    <source>
        <dbReference type="EMBL" id="MPC72360.1"/>
    </source>
</evidence>
<evidence type="ECO:0000256" key="4">
    <source>
        <dbReference type="ARBA" id="ARBA00022801"/>
    </source>
</evidence>
<dbReference type="Pfam" id="PF20908">
    <property type="entry name" value="UfSP2_N"/>
    <property type="match status" value="1"/>
</dbReference>
<dbReference type="SUPFAM" id="SSF54001">
    <property type="entry name" value="Cysteine proteinases"/>
    <property type="match status" value="1"/>
</dbReference>
<dbReference type="GO" id="GO:0005783">
    <property type="term" value="C:endoplasmic reticulum"/>
    <property type="evidence" value="ECO:0007669"/>
    <property type="project" value="TreeGrafter"/>
</dbReference>
<comment type="caution">
    <text evidence="11">The sequence shown here is derived from an EMBL/GenBank/DDBJ whole genome shotgun (WGS) entry which is preliminary data.</text>
</comment>
<dbReference type="FunFam" id="3.90.70.130:FF:000001">
    <property type="entry name" value="Probable Ufm1-specific protease 2"/>
    <property type="match status" value="1"/>
</dbReference>
<dbReference type="InterPro" id="IPR012462">
    <property type="entry name" value="UFSP1/2_DUB_cat"/>
</dbReference>
<dbReference type="OrthoDB" id="417506at2759"/>
<evidence type="ECO:0000259" key="9">
    <source>
        <dbReference type="Pfam" id="PF07910"/>
    </source>
</evidence>
<evidence type="ECO:0000256" key="6">
    <source>
        <dbReference type="ARBA" id="ARBA00057559"/>
    </source>
</evidence>
<gene>
    <name evidence="11" type="primary">Ufsp2</name>
    <name evidence="11" type="ORF">E2C01_066663</name>
</gene>
<dbReference type="AlphaFoldDB" id="A0A5B7HIR0"/>
<keyword evidence="5" id="KW-0788">Thiol protease</keyword>
<dbReference type="GO" id="GO:0071567">
    <property type="term" value="F:deUFMylase activity"/>
    <property type="evidence" value="ECO:0007669"/>
    <property type="project" value="TreeGrafter"/>
</dbReference>
<reference evidence="11 12" key="1">
    <citation type="submission" date="2019-05" db="EMBL/GenBank/DDBJ databases">
        <title>Another draft genome of Portunus trituberculatus and its Hox gene families provides insights of decapod evolution.</title>
        <authorList>
            <person name="Jeong J.-H."/>
            <person name="Song I."/>
            <person name="Kim S."/>
            <person name="Choi T."/>
            <person name="Kim D."/>
            <person name="Ryu S."/>
            <person name="Kim W."/>
        </authorList>
    </citation>
    <scope>NUCLEOTIDE SEQUENCE [LARGE SCALE GENOMIC DNA]</scope>
    <source>
        <tissue evidence="11">Muscle</tissue>
    </source>
</reference>
<dbReference type="InterPro" id="IPR038765">
    <property type="entry name" value="Papain-like_cys_pep_sf"/>
</dbReference>
<dbReference type="Pfam" id="PF07910">
    <property type="entry name" value="Peptidase_C78"/>
    <property type="match status" value="1"/>
</dbReference>
<keyword evidence="3" id="KW-0833">Ubl conjugation pathway</keyword>
<evidence type="ECO:0000256" key="5">
    <source>
        <dbReference type="ARBA" id="ARBA00022807"/>
    </source>
</evidence>
<dbReference type="Gene3D" id="3.90.70.130">
    <property type="match status" value="1"/>
</dbReference>
<keyword evidence="12" id="KW-1185">Reference proteome</keyword>
<dbReference type="EMBL" id="VSRR010034600">
    <property type="protein sequence ID" value="MPC72360.1"/>
    <property type="molecule type" value="Genomic_DNA"/>
</dbReference>
<evidence type="ECO:0000256" key="7">
    <source>
        <dbReference type="ARBA" id="ARBA00073264"/>
    </source>
</evidence>
<keyword evidence="2 11" id="KW-0645">Protease</keyword>
<name>A0A5B7HIR0_PORTR</name>
<feature type="domain" description="UFSP2 second" evidence="10">
    <location>
        <begin position="181"/>
        <end position="306"/>
    </location>
</feature>
<dbReference type="PANTHER" id="PTHR48153">
    <property type="entry name" value="UFM1-SPECIFIC PROTEASE 2"/>
    <property type="match status" value="1"/>
</dbReference>
<evidence type="ECO:0000256" key="2">
    <source>
        <dbReference type="ARBA" id="ARBA00022670"/>
    </source>
</evidence>
<feature type="region of interest" description="Disordered" evidence="8">
    <location>
        <begin position="70"/>
        <end position="90"/>
    </location>
</feature>
<accession>A0A5B7HIR0</accession>